<dbReference type="GO" id="GO:0009052">
    <property type="term" value="P:pentose-phosphate shunt, non-oxidative branch"/>
    <property type="evidence" value="ECO:0007669"/>
    <property type="project" value="InterPro"/>
</dbReference>
<organism evidence="10 11">
    <name type="scientific">Colletotrichum plurivorum</name>
    <dbReference type="NCBI Taxonomy" id="2175906"/>
    <lineage>
        <taxon>Eukaryota</taxon>
        <taxon>Fungi</taxon>
        <taxon>Dikarya</taxon>
        <taxon>Ascomycota</taxon>
        <taxon>Pezizomycotina</taxon>
        <taxon>Sordariomycetes</taxon>
        <taxon>Hypocreomycetidae</taxon>
        <taxon>Glomerellales</taxon>
        <taxon>Glomerellaceae</taxon>
        <taxon>Colletotrichum</taxon>
        <taxon>Colletotrichum orchidearum species complex</taxon>
    </lineage>
</organism>
<evidence type="ECO:0000256" key="5">
    <source>
        <dbReference type="ARBA" id="ARBA00019150"/>
    </source>
</evidence>
<accession>A0A8H6K850</accession>
<dbReference type="EMBL" id="WIGO01000148">
    <property type="protein sequence ID" value="KAF6826797.1"/>
    <property type="molecule type" value="Genomic_DNA"/>
</dbReference>
<comment type="caution">
    <text evidence="10">The sequence shown here is derived from an EMBL/GenBank/DDBJ whole genome shotgun (WGS) entry which is preliminary data.</text>
</comment>
<evidence type="ECO:0000313" key="10">
    <source>
        <dbReference type="EMBL" id="KAF6826797.1"/>
    </source>
</evidence>
<dbReference type="NCBIfam" id="TIGR00021">
    <property type="entry name" value="rpiA"/>
    <property type="match status" value="1"/>
</dbReference>
<dbReference type="CDD" id="cd01398">
    <property type="entry name" value="RPI_A"/>
    <property type="match status" value="1"/>
</dbReference>
<dbReference type="InterPro" id="IPR037171">
    <property type="entry name" value="NagB/RpiA_transferase-like"/>
</dbReference>
<proteinExistence type="inferred from homology"/>
<gene>
    <name evidence="10" type="ORF">CPLU01_09465</name>
</gene>
<comment type="catalytic activity">
    <reaction evidence="1">
        <text>aldehydo-D-ribose 5-phosphate = D-ribulose 5-phosphate</text>
        <dbReference type="Rhea" id="RHEA:14657"/>
        <dbReference type="ChEBI" id="CHEBI:58121"/>
        <dbReference type="ChEBI" id="CHEBI:58273"/>
        <dbReference type="EC" id="5.3.1.6"/>
    </reaction>
</comment>
<comment type="similarity">
    <text evidence="3">Belongs to the ribose 5-phosphate isomerase family.</text>
</comment>
<evidence type="ECO:0000256" key="2">
    <source>
        <dbReference type="ARBA" id="ARBA00004988"/>
    </source>
</evidence>
<keyword evidence="11" id="KW-1185">Reference proteome</keyword>
<dbReference type="FunFam" id="3.40.50.1360:FF:000014">
    <property type="entry name" value="Ribose 5-phosphate isomerase"/>
    <property type="match status" value="1"/>
</dbReference>
<dbReference type="Gene3D" id="3.30.70.260">
    <property type="match status" value="1"/>
</dbReference>
<name>A0A8H6K850_9PEZI</name>
<dbReference type="EC" id="5.3.1.6" evidence="4"/>
<dbReference type="GO" id="GO:0004751">
    <property type="term" value="F:ribose-5-phosphate isomerase activity"/>
    <property type="evidence" value="ECO:0007669"/>
    <property type="project" value="UniProtKB-EC"/>
</dbReference>
<dbReference type="PANTHER" id="PTHR11934:SF0">
    <property type="entry name" value="RIBOSE-5-PHOSPHATE ISOMERASE"/>
    <property type="match status" value="1"/>
</dbReference>
<sequence>MFHTCRTSSLTIRSTLSAIFRPSSSTFTSPSLLSKTFTPRTNTNTTTTTTTTTRLYRRAMSSSAASLVESAKKAAAYRAVDEHLDPSARFVGIGSGSTVVYVVDAIAAKGPAFWSNMTFFPTGSQSKGLIRAAGLRLCNLDERPLTPEGKLVALDVAFDGADEVDADLNCIKGGGACLLQEKLVAIAAKKFIVVADYRKLSQRLLTNWKAIPIEVLPMSAPDVLDRLTDLGAVKPLVRPGAPGKAGEVVTDNGMWIIDAPFPKLLLPADSPVDGRDASGAWEVSALAKELLQIPGIVEIGIFHGLNGSQAAQAGKVGLAQKPIAAYFGMEDGSVKMTTA</sequence>
<evidence type="ECO:0000256" key="8">
    <source>
        <dbReference type="ARBA" id="ARBA00032273"/>
    </source>
</evidence>
<reference evidence="10" key="1">
    <citation type="journal article" date="2020" name="Phytopathology">
        <title>Genome Sequence Resources of Colletotrichum truncatum, C. plurivorum, C. musicola, and C. sojae: Four Species Pathogenic to Soybean (Glycine max).</title>
        <authorList>
            <person name="Rogerio F."/>
            <person name="Boufleur T.R."/>
            <person name="Ciampi-Guillardi M."/>
            <person name="Sukno S.A."/>
            <person name="Thon M.R."/>
            <person name="Massola Junior N.S."/>
            <person name="Baroncelli R."/>
        </authorList>
    </citation>
    <scope>NUCLEOTIDE SEQUENCE</scope>
    <source>
        <strain evidence="10">LFN00145</strain>
    </source>
</reference>
<dbReference type="Gene3D" id="3.40.50.1360">
    <property type="match status" value="1"/>
</dbReference>
<dbReference type="Pfam" id="PF06026">
    <property type="entry name" value="Rib_5-P_isom_A"/>
    <property type="match status" value="1"/>
</dbReference>
<protein>
    <recommendedName>
        <fullName evidence="5">Ribose-5-phosphate isomerase</fullName>
        <ecNumber evidence="4">5.3.1.6</ecNumber>
    </recommendedName>
    <alternativeName>
        <fullName evidence="8">D-ribose-5-phosphate ketol-isomerase</fullName>
    </alternativeName>
    <alternativeName>
        <fullName evidence="7">Phosphoriboisomerase</fullName>
    </alternativeName>
</protein>
<evidence type="ECO:0000256" key="6">
    <source>
        <dbReference type="ARBA" id="ARBA00023235"/>
    </source>
</evidence>
<dbReference type="SUPFAM" id="SSF100950">
    <property type="entry name" value="NagB/RpiA/CoA transferase-like"/>
    <property type="match status" value="1"/>
</dbReference>
<evidence type="ECO:0000256" key="7">
    <source>
        <dbReference type="ARBA" id="ARBA00029734"/>
    </source>
</evidence>
<dbReference type="GO" id="GO:0005737">
    <property type="term" value="C:cytoplasm"/>
    <property type="evidence" value="ECO:0007669"/>
    <property type="project" value="TreeGrafter"/>
</dbReference>
<dbReference type="GO" id="GO:0006014">
    <property type="term" value="P:D-ribose metabolic process"/>
    <property type="evidence" value="ECO:0007669"/>
    <property type="project" value="TreeGrafter"/>
</dbReference>
<dbReference type="PANTHER" id="PTHR11934">
    <property type="entry name" value="RIBOSE-5-PHOSPHATE ISOMERASE"/>
    <property type="match status" value="1"/>
</dbReference>
<evidence type="ECO:0000256" key="9">
    <source>
        <dbReference type="SAM" id="MobiDB-lite"/>
    </source>
</evidence>
<comment type="pathway">
    <text evidence="2">Carbohydrate degradation; pentose phosphate pathway; D-ribose 5-phosphate from D-ribulose 5-phosphate (non-oxidative stage): step 1/1.</text>
</comment>
<evidence type="ECO:0000256" key="4">
    <source>
        <dbReference type="ARBA" id="ARBA00011959"/>
    </source>
</evidence>
<dbReference type="Proteomes" id="UP000654918">
    <property type="component" value="Unassembled WGS sequence"/>
</dbReference>
<dbReference type="InterPro" id="IPR004788">
    <property type="entry name" value="Ribose5P_isomerase_type_A"/>
</dbReference>
<keyword evidence="6 10" id="KW-0413">Isomerase</keyword>
<evidence type="ECO:0000256" key="1">
    <source>
        <dbReference type="ARBA" id="ARBA00001713"/>
    </source>
</evidence>
<dbReference type="UniPathway" id="UPA00115">
    <property type="reaction ID" value="UER00412"/>
</dbReference>
<feature type="region of interest" description="Disordered" evidence="9">
    <location>
        <begin position="24"/>
        <end position="49"/>
    </location>
</feature>
<evidence type="ECO:0000313" key="11">
    <source>
        <dbReference type="Proteomes" id="UP000654918"/>
    </source>
</evidence>
<dbReference type="SUPFAM" id="SSF75445">
    <property type="entry name" value="D-ribose-5-phosphate isomerase (RpiA), lid domain"/>
    <property type="match status" value="1"/>
</dbReference>
<evidence type="ECO:0000256" key="3">
    <source>
        <dbReference type="ARBA" id="ARBA00008088"/>
    </source>
</evidence>
<dbReference type="AlphaFoldDB" id="A0A8H6K850"/>